<keyword evidence="6" id="KW-1185">Reference proteome</keyword>
<dbReference type="InterPro" id="IPR004294">
    <property type="entry name" value="Carotenoid_Oase"/>
</dbReference>
<evidence type="ECO:0000313" key="6">
    <source>
        <dbReference type="Proteomes" id="UP001642464"/>
    </source>
</evidence>
<evidence type="ECO:0000256" key="2">
    <source>
        <dbReference type="ARBA" id="ARBA00006787"/>
    </source>
</evidence>
<accession>A0ABP0PVS2</accession>
<evidence type="ECO:0000313" key="5">
    <source>
        <dbReference type="EMBL" id="CAK9079472.1"/>
    </source>
</evidence>
<proteinExistence type="inferred from homology"/>
<keyword evidence="4" id="KW-0408">Iron</keyword>
<comment type="similarity">
    <text evidence="2">Belongs to the carotenoid oxygenase family.</text>
</comment>
<dbReference type="Proteomes" id="UP001642464">
    <property type="component" value="Unassembled WGS sequence"/>
</dbReference>
<name>A0ABP0PVS2_9DINO</name>
<evidence type="ECO:0000256" key="3">
    <source>
        <dbReference type="ARBA" id="ARBA00022723"/>
    </source>
</evidence>
<dbReference type="Pfam" id="PF03055">
    <property type="entry name" value="RPE65"/>
    <property type="match status" value="1"/>
</dbReference>
<gene>
    <name evidence="5" type="ORF">SCF082_LOCUS37917</name>
</gene>
<organism evidence="5 6">
    <name type="scientific">Durusdinium trenchii</name>
    <dbReference type="NCBI Taxonomy" id="1381693"/>
    <lineage>
        <taxon>Eukaryota</taxon>
        <taxon>Sar</taxon>
        <taxon>Alveolata</taxon>
        <taxon>Dinophyceae</taxon>
        <taxon>Suessiales</taxon>
        <taxon>Symbiodiniaceae</taxon>
        <taxon>Durusdinium</taxon>
    </lineage>
</organism>
<sequence length="51" mass="5687">GTTIRVINRSTGEETGVFETDPFFFFHVINSFEEGDIVNLDVVCYNEPSGS</sequence>
<reference evidence="5 6" key="1">
    <citation type="submission" date="2024-02" db="EMBL/GenBank/DDBJ databases">
        <authorList>
            <person name="Chen Y."/>
            <person name="Shah S."/>
            <person name="Dougan E. K."/>
            <person name="Thang M."/>
            <person name="Chan C."/>
        </authorList>
    </citation>
    <scope>NUCLEOTIDE SEQUENCE [LARGE SCALE GENOMIC DNA]</scope>
</reference>
<comment type="caution">
    <text evidence="5">The sequence shown here is derived from an EMBL/GenBank/DDBJ whole genome shotgun (WGS) entry which is preliminary data.</text>
</comment>
<protein>
    <submittedName>
        <fullName evidence="5">10'-oxygenase</fullName>
    </submittedName>
</protein>
<evidence type="ECO:0000256" key="4">
    <source>
        <dbReference type="ARBA" id="ARBA00023004"/>
    </source>
</evidence>
<feature type="non-terminal residue" evidence="5">
    <location>
        <position position="1"/>
    </location>
</feature>
<keyword evidence="3" id="KW-0479">Metal-binding</keyword>
<dbReference type="EMBL" id="CAXAMM010038610">
    <property type="protein sequence ID" value="CAK9079472.1"/>
    <property type="molecule type" value="Genomic_DNA"/>
</dbReference>
<evidence type="ECO:0000256" key="1">
    <source>
        <dbReference type="ARBA" id="ARBA00001954"/>
    </source>
</evidence>
<comment type="cofactor">
    <cofactor evidence="1">
        <name>Fe(2+)</name>
        <dbReference type="ChEBI" id="CHEBI:29033"/>
    </cofactor>
</comment>